<dbReference type="Proteomes" id="UP000183832">
    <property type="component" value="Unassembled WGS sequence"/>
</dbReference>
<protein>
    <submittedName>
        <fullName evidence="1">CLUMA_CG014573, isoform A</fullName>
    </submittedName>
</protein>
<organism evidence="1 2">
    <name type="scientific">Clunio marinus</name>
    <dbReference type="NCBI Taxonomy" id="568069"/>
    <lineage>
        <taxon>Eukaryota</taxon>
        <taxon>Metazoa</taxon>
        <taxon>Ecdysozoa</taxon>
        <taxon>Arthropoda</taxon>
        <taxon>Hexapoda</taxon>
        <taxon>Insecta</taxon>
        <taxon>Pterygota</taxon>
        <taxon>Neoptera</taxon>
        <taxon>Endopterygota</taxon>
        <taxon>Diptera</taxon>
        <taxon>Nematocera</taxon>
        <taxon>Chironomoidea</taxon>
        <taxon>Chironomidae</taxon>
        <taxon>Clunio</taxon>
    </lineage>
</organism>
<reference evidence="1 2" key="1">
    <citation type="submission" date="2015-04" db="EMBL/GenBank/DDBJ databases">
        <authorList>
            <person name="Syromyatnikov M.Y."/>
            <person name="Popov V.N."/>
        </authorList>
    </citation>
    <scope>NUCLEOTIDE SEQUENCE [LARGE SCALE GENOMIC DNA]</scope>
</reference>
<evidence type="ECO:0000313" key="1">
    <source>
        <dbReference type="EMBL" id="CRL01363.1"/>
    </source>
</evidence>
<evidence type="ECO:0000313" key="2">
    <source>
        <dbReference type="Proteomes" id="UP000183832"/>
    </source>
</evidence>
<gene>
    <name evidence="1" type="ORF">CLUMA_CG014573</name>
</gene>
<dbReference type="EMBL" id="CVRI01000055">
    <property type="protein sequence ID" value="CRL01363.1"/>
    <property type="molecule type" value="Genomic_DNA"/>
</dbReference>
<sequence length="101" mass="11437">MEELWARNGDKIKATTGLTLNLELRAKNGREILFKASCQTVFTFLINHIFPYRTIFYKISILNNKNSLCKGATLISKHVFQTCYSLDVSLIGDQTCSLCSL</sequence>
<dbReference type="AlphaFoldDB" id="A0A1J1IMB3"/>
<accession>A0A1J1IMB3</accession>
<proteinExistence type="predicted"/>
<keyword evidence="2" id="KW-1185">Reference proteome</keyword>
<name>A0A1J1IMB3_9DIPT</name>